<dbReference type="Gene3D" id="3.40.50.12780">
    <property type="entry name" value="N-terminal domain of ligase-like"/>
    <property type="match status" value="1"/>
</dbReference>
<keyword evidence="6" id="KW-1185">Reference proteome</keyword>
<name>A0ABU9SR15_9ALTE</name>
<gene>
    <name evidence="5" type="ORF">WNY77_02785</name>
</gene>
<comment type="caution">
    <text evidence="5">The sequence shown here is derived from an EMBL/GenBank/DDBJ whole genome shotgun (WGS) entry which is preliminary data.</text>
</comment>
<dbReference type="EMBL" id="JBBMQS010000001">
    <property type="protein sequence ID" value="MEM5496315.1"/>
    <property type="molecule type" value="Genomic_DNA"/>
</dbReference>
<feature type="domain" description="AMP-binding enzyme C-terminal" evidence="4">
    <location>
        <begin position="429"/>
        <end position="504"/>
    </location>
</feature>
<comment type="similarity">
    <text evidence="1">Belongs to the ATP-dependent AMP-binding enzyme family.</text>
</comment>
<dbReference type="InterPro" id="IPR025110">
    <property type="entry name" value="AMP-bd_C"/>
</dbReference>
<dbReference type="Gene3D" id="3.30.300.30">
    <property type="match status" value="1"/>
</dbReference>
<dbReference type="SUPFAM" id="SSF56801">
    <property type="entry name" value="Acetyl-CoA synthetase-like"/>
    <property type="match status" value="1"/>
</dbReference>
<dbReference type="PANTHER" id="PTHR43201">
    <property type="entry name" value="ACYL-COA SYNTHETASE"/>
    <property type="match status" value="1"/>
</dbReference>
<dbReference type="InterPro" id="IPR042099">
    <property type="entry name" value="ANL_N_sf"/>
</dbReference>
<dbReference type="InterPro" id="IPR045851">
    <property type="entry name" value="AMP-bd_C_sf"/>
</dbReference>
<keyword evidence="2" id="KW-0436">Ligase</keyword>
<evidence type="ECO:0000256" key="1">
    <source>
        <dbReference type="ARBA" id="ARBA00006432"/>
    </source>
</evidence>
<organism evidence="5 6">
    <name type="scientific">Paraglaciecola mesophila</name>
    <dbReference type="NCBI Taxonomy" id="197222"/>
    <lineage>
        <taxon>Bacteria</taxon>
        <taxon>Pseudomonadati</taxon>
        <taxon>Pseudomonadota</taxon>
        <taxon>Gammaproteobacteria</taxon>
        <taxon>Alteromonadales</taxon>
        <taxon>Alteromonadaceae</taxon>
        <taxon>Paraglaciecola</taxon>
    </lineage>
</organism>
<feature type="domain" description="AMP-dependent synthetase/ligase" evidence="3">
    <location>
        <begin position="15"/>
        <end position="371"/>
    </location>
</feature>
<evidence type="ECO:0000256" key="2">
    <source>
        <dbReference type="ARBA" id="ARBA00022598"/>
    </source>
</evidence>
<accession>A0ABU9SR15</accession>
<dbReference type="Pfam" id="PF00501">
    <property type="entry name" value="AMP-binding"/>
    <property type="match status" value="1"/>
</dbReference>
<proteinExistence type="inferred from homology"/>
<dbReference type="Pfam" id="PF13193">
    <property type="entry name" value="AMP-binding_C"/>
    <property type="match status" value="1"/>
</dbReference>
<sequence length="515" mass="57295">MSGHFHLAGEQVKREDMLSRARKIAQMLQNKGVSTGDVITILLRNDTTLYEVVEACRYVGAYYVTLNWHGTQAELMPILSDSGAKVLVGHSNLLGQFTQPLPPDLAVLVVDTPDVINQRYAKSDVLPTTKNSTDDRLSATAHWERLTAVLRNTPEIESQPERFRGMFSYTSGSTGQPKGIKREYDEQRPDPYTVFAGLAKALMQLDSGDRFYIAAPLYHSAPHALTLCCLAAGNVTVFIEPKFDPERFLADVQQHKITHTYIVPTMMIRLLKLPQEVREKYDVSSLRYALSTGSAWPVDVKQGMIDWFGPIFFESYGASELGFMTLISSQESLAKPGSVGKAIAGGSIIILDDAMQPVPIGESGSIYVHLPMFGPFKYTNTQGTLDGLHYQNYTTLGDMGYLDDEGYLFINDRKKDMIISGGANIFPAEIEAVLIHMPQIADCAIFGIPDSEFGEMIVLAAQCQPGQHLDIAQVCEFLNGRIARFKWPKKLDIHDQLPREDSGKIFKQRLRAAYV</sequence>
<reference evidence="5 6" key="1">
    <citation type="submission" date="2024-03" db="EMBL/GenBank/DDBJ databases">
        <title>Community enrichment and isolation of bacterial strains for fucoidan degradation.</title>
        <authorList>
            <person name="Sichert A."/>
        </authorList>
    </citation>
    <scope>NUCLEOTIDE SEQUENCE [LARGE SCALE GENOMIC DNA]</scope>
    <source>
        <strain evidence="5 6">AS12</strain>
    </source>
</reference>
<dbReference type="PANTHER" id="PTHR43201:SF5">
    <property type="entry name" value="MEDIUM-CHAIN ACYL-COA LIGASE ACSF2, MITOCHONDRIAL"/>
    <property type="match status" value="1"/>
</dbReference>
<evidence type="ECO:0000313" key="5">
    <source>
        <dbReference type="EMBL" id="MEM5496315.1"/>
    </source>
</evidence>
<dbReference type="Proteomes" id="UP001461163">
    <property type="component" value="Unassembled WGS sequence"/>
</dbReference>
<protein>
    <submittedName>
        <fullName evidence="5">AMP-binding protein</fullName>
    </submittedName>
</protein>
<evidence type="ECO:0000259" key="3">
    <source>
        <dbReference type="Pfam" id="PF00501"/>
    </source>
</evidence>
<evidence type="ECO:0000313" key="6">
    <source>
        <dbReference type="Proteomes" id="UP001461163"/>
    </source>
</evidence>
<evidence type="ECO:0000259" key="4">
    <source>
        <dbReference type="Pfam" id="PF13193"/>
    </source>
</evidence>
<dbReference type="RefSeq" id="WP_342880801.1">
    <property type="nucleotide sequence ID" value="NZ_JBBMQS010000001.1"/>
</dbReference>
<dbReference type="InterPro" id="IPR000873">
    <property type="entry name" value="AMP-dep_synth/lig_dom"/>
</dbReference>